<dbReference type="Gene3D" id="3.80.10.10">
    <property type="entry name" value="Ribonuclease Inhibitor"/>
    <property type="match status" value="1"/>
</dbReference>
<accession>A0A9D1XST6</accession>
<comment type="caution">
    <text evidence="1">The sequence shown here is derived from an EMBL/GenBank/DDBJ whole genome shotgun (WGS) entry which is preliminary data.</text>
</comment>
<dbReference type="Proteomes" id="UP000823847">
    <property type="component" value="Unassembled WGS sequence"/>
</dbReference>
<sequence length="2328" mass="254007">MALSQQDLQQILNAIKAESQGVQELETVASLNGVNSLPGVKGSKLVNVPMTLLQKPATDAAATANAAAQAANTAAQTANAAAGTAAEAKNAANSAAATANEAAGKANEAASQYENTAKAAMKGATARFNRIVESGTVDAVSGTNVAEVVYIKSLKVFAGVYTDGKYCNNWAGGNNGLPGADMYLDDTRSAILKDKVYICGDTLYAWSDEDGDLVKTGGGGSGNGFYNVTQLHPLGSGFYTKETAVAALSGADIADEDKPGMVITFEASAGKWLDYRFEGTDISSFLTASAWNRYGGGDAIKKINVTKGTSAEELSPDGQGTVNLDIPVVEVDQSVNENSTNPVSGKGVAAKINEKAATYGTALQLNEIGEGADKAYSLSLLNEAGEVISTSDMFTGGGGTVATTKVALTRVTPNKTVKSGDEVKLTYTYDQTDTTTGESTGNPGRVTVTVTQGANTNTLTANVAAGSTNTVDVTKYMGIGTNTVRVRVEVGEGAEMQVAQVTWSINVVQLTLSSSFGIATAVTRGQALSIPYALSGAGTKTLRCYVDGEDTEDRSITSSTANGSFSIATTNLAHGTHTVQLVVELELSDGSTIKSNSILFAVGIREVGNNTPVVSARFDYTDGAIIEKGQTPYIQAKQYDSYTLQYAVYNPSETPTRADVYVGNTLASSASVPFTAQNLTLRASNYGEEQCKIVVGDTTYNFRLIAEKSDLNLSEPTDGMTLKLTAQGRSNSDVNREEWSYNGIQTVFEGFKWGGDGWTGEALRLTDTARATVQHRPLAQPEQNVTNAMAFVVKYKVSEVVDEGAEVIRCMDADGTGFVITAQEARMVTRGKSELSMKMAAGEVYEVAFVSFPKSTDGSSDYEKRNTEMVYLYINGIMSGSVQRSTSDSVYQASPAYIGLGSDGATTDVYLMRAYGTYLSDSQVLETYMIDQDSADGMMALYESNDVIDENGNVTVDSVPDGMRYIIITGRQDNGVPTVLQAAVNNDKDPKYDVDEMLCVVKGNQALNFKCVGGCIRLQGTSSLAYPIKNYRIYFKNASKVAGDLYLGCDEQGVGGELQEEAVYSFRLANGSQKQAAPVDCFCLKADFAESSSSHNTGMAKLVQNILTQAGELTPAQRHCDASYPYDVRTTIDGEPCYLFYRGSADETPQFLGKFNFNNDKSTEAVFGFLDIPGYHDQAWVTEKFGGQNPTECWEFLNNDYPMGMFLDDDFTTKGEDGTPNWLKVFEARFPDDDDINAQYEAGMKIPANLQRVVSWVKSTRNDGAKFKAELADYFDVDYLCDYYMFTDIMGCVDQRVKNMMMAFWYDPDKEKTLAYMIFYDCDTILGVRNDGRLKYPWDVDENTTDPELSTEDKTVYAYAGHDSVLWKNLREQFPDELAAAYRRIRERMSDSTIFAMFDDEQSAKFCERIYNLDALNKYVEPKTEGVEVNQDGTVTNVKYSYLEAMQGNRKAHRHWWVGNRMGLFDARYSAGQYTATDISFKGNSAAGATVRATPARDFYFEFRREGDTMTHDAVNKDTEWSYTYGQTANIGTIFHLFGGEWMKKLDLSDWGGFTDMSLPNLPVLEELALGNSGNTYALTELVLGTKLPMLRKLDVVNYTNLPSLDLSGCNRLEEVNAAGCTALSTITFAEGAAVERLHLPANFQTLVLRSMQYLKWSAVTFDNKRNLTGIWIENCAQIDSLAVFKELFALKGKLKYVRITGLELEGDGSDLKEWYDAGLGGFDAQGNTTNTRCKLVGTYHLTKYLDDETFNKYVERFDELNIRQPQYTMIEFDDTVSDDANISNLDNETGYKYGNAYKPSGHITAILARRFRTLAKVTKKPTTRNIRIANVDTVANNFDGEMTYCPLDYKDSNRYADGTAAKLDGTEGDWMMYEPFFWCKGVNDYLGGKHYSCYSSNGADEMPDTPEATVLTLDDIKRDGGWQNGKKIMTSKGDLANSYSTDSTYSVCCVAVSGYRRVRFPSVPGTNLVGSVFTDAEGTVVQEVIVPTLGSKFEAGMYLLHDVPEGAEFLYFSILNTAEFDKVVLSNSDKVEDMEPDWVASDEHLCAIVGSSIVGTSLHACITGGTTAASLSWTDFHYYSQQRGMQQIDALMHSRIANLFYAKYGRRDSQEQCGAGQHTNSRVTGGTAGHGMTDTIGYEEASKIDTKVTNSMIDNLVHQYAWYKDEDEYGMATVTQVNNTCCLGYEDIFCNKYDMMDWVDLPNDSGNSGKWRIWMPDGTTRMVKGMTSSDRWITAVAHGKYMDMVPVGNVNGSSSTDYCDKYYISTAAGRVVYRGYSNASALGGVSSANADNDASSSSTYVGSRLAFRGKIVRAESVSAYKAITGVA</sequence>
<keyword evidence="1" id="KW-0808">Transferase</keyword>
<dbReference type="SUPFAM" id="SSF52047">
    <property type="entry name" value="RNI-like"/>
    <property type="match status" value="1"/>
</dbReference>
<dbReference type="GO" id="GO:0016301">
    <property type="term" value="F:kinase activity"/>
    <property type="evidence" value="ECO:0007669"/>
    <property type="project" value="UniProtKB-KW"/>
</dbReference>
<protein>
    <submittedName>
        <fullName evidence="1">CotH kinase family protein</fullName>
    </submittedName>
</protein>
<name>A0A9D1XST6_9BACT</name>
<dbReference type="InterPro" id="IPR014867">
    <property type="entry name" value="Spore_coat_CotH_CotH2/3/7"/>
</dbReference>
<dbReference type="Pfam" id="PF08757">
    <property type="entry name" value="CotH"/>
    <property type="match status" value="1"/>
</dbReference>
<keyword evidence="1" id="KW-0418">Kinase</keyword>
<dbReference type="EMBL" id="DXEN01000080">
    <property type="protein sequence ID" value="HIX87082.1"/>
    <property type="molecule type" value="Genomic_DNA"/>
</dbReference>
<reference evidence="1" key="2">
    <citation type="submission" date="2021-04" db="EMBL/GenBank/DDBJ databases">
        <authorList>
            <person name="Gilroy R."/>
        </authorList>
    </citation>
    <scope>NUCLEOTIDE SEQUENCE</scope>
    <source>
        <strain evidence="1">ChiHecec2B26-12326</strain>
    </source>
</reference>
<evidence type="ECO:0000313" key="1">
    <source>
        <dbReference type="EMBL" id="HIX87082.1"/>
    </source>
</evidence>
<proteinExistence type="predicted"/>
<evidence type="ECO:0000313" key="2">
    <source>
        <dbReference type="Proteomes" id="UP000823847"/>
    </source>
</evidence>
<organism evidence="1 2">
    <name type="scientific">Candidatus Parabacteroides intestinigallinarum</name>
    <dbReference type="NCBI Taxonomy" id="2838722"/>
    <lineage>
        <taxon>Bacteria</taxon>
        <taxon>Pseudomonadati</taxon>
        <taxon>Bacteroidota</taxon>
        <taxon>Bacteroidia</taxon>
        <taxon>Bacteroidales</taxon>
        <taxon>Tannerellaceae</taxon>
        <taxon>Parabacteroides</taxon>
    </lineage>
</organism>
<reference evidence="1" key="1">
    <citation type="journal article" date="2021" name="PeerJ">
        <title>Extensive microbial diversity within the chicken gut microbiome revealed by metagenomics and culture.</title>
        <authorList>
            <person name="Gilroy R."/>
            <person name="Ravi A."/>
            <person name="Getino M."/>
            <person name="Pursley I."/>
            <person name="Horton D.L."/>
            <person name="Alikhan N.F."/>
            <person name="Baker D."/>
            <person name="Gharbi K."/>
            <person name="Hall N."/>
            <person name="Watson M."/>
            <person name="Adriaenssens E.M."/>
            <person name="Foster-Nyarko E."/>
            <person name="Jarju S."/>
            <person name="Secka A."/>
            <person name="Antonio M."/>
            <person name="Oren A."/>
            <person name="Chaudhuri R.R."/>
            <person name="La Ragione R."/>
            <person name="Hildebrand F."/>
            <person name="Pallen M.J."/>
        </authorList>
    </citation>
    <scope>NUCLEOTIDE SEQUENCE</scope>
    <source>
        <strain evidence="1">ChiHecec2B26-12326</strain>
    </source>
</reference>
<gene>
    <name evidence="1" type="ORF">H9848_10830</name>
</gene>
<dbReference type="InterPro" id="IPR032675">
    <property type="entry name" value="LRR_dom_sf"/>
</dbReference>